<evidence type="ECO:0000256" key="3">
    <source>
        <dbReference type="ARBA" id="ARBA00022475"/>
    </source>
</evidence>
<keyword evidence="4 8" id="KW-0547">Nucleotide-binding</keyword>
<keyword evidence="6" id="KW-1278">Translocase</keyword>
<evidence type="ECO:0000256" key="5">
    <source>
        <dbReference type="ARBA" id="ARBA00022840"/>
    </source>
</evidence>
<dbReference type="SMART" id="SM00382">
    <property type="entry name" value="AAA"/>
    <property type="match status" value="1"/>
</dbReference>
<dbReference type="Gene3D" id="3.40.50.300">
    <property type="entry name" value="P-loop containing nucleotide triphosphate hydrolases"/>
    <property type="match status" value="1"/>
</dbReference>
<dbReference type="GO" id="GO:0042626">
    <property type="term" value="F:ATPase-coupled transmembrane transporter activity"/>
    <property type="evidence" value="ECO:0007669"/>
    <property type="project" value="TreeGrafter"/>
</dbReference>
<gene>
    <name evidence="10" type="ORF">IV50_GL000758</name>
</gene>
<keyword evidence="7 8" id="KW-0472">Membrane</keyword>
<dbReference type="Proteomes" id="UP000051992">
    <property type="component" value="Unassembled WGS sequence"/>
</dbReference>
<evidence type="ECO:0000256" key="1">
    <source>
        <dbReference type="ARBA" id="ARBA00004202"/>
    </source>
</evidence>
<dbReference type="SUPFAM" id="SSF52540">
    <property type="entry name" value="P-loop containing nucleoside triphosphate hydrolases"/>
    <property type="match status" value="1"/>
</dbReference>
<dbReference type="InterPro" id="IPR027417">
    <property type="entry name" value="P-loop_NTPase"/>
</dbReference>
<dbReference type="PROSITE" id="PS00211">
    <property type="entry name" value="ABC_TRANSPORTER_1"/>
    <property type="match status" value="1"/>
</dbReference>
<proteinExistence type="inferred from homology"/>
<comment type="subunit">
    <text evidence="8">Forms a stable energy-coupling factor (ECF) transporter complex composed of 2 membrane-embedded substrate-binding proteins (S component), 2 ATP-binding proteins (A component) and 2 transmembrane proteins (T component).</text>
</comment>
<evidence type="ECO:0000256" key="7">
    <source>
        <dbReference type="ARBA" id="ARBA00023136"/>
    </source>
</evidence>
<accession>A0A0R2H7D6</accession>
<dbReference type="InterPro" id="IPR003593">
    <property type="entry name" value="AAA+_ATPase"/>
</dbReference>
<name>A0A0R2H7D6_WEIVI</name>
<evidence type="ECO:0000313" key="11">
    <source>
        <dbReference type="Proteomes" id="UP000051992"/>
    </source>
</evidence>
<evidence type="ECO:0000259" key="9">
    <source>
        <dbReference type="PROSITE" id="PS50893"/>
    </source>
</evidence>
<protein>
    <recommendedName>
        <fullName evidence="8">Energy-coupling factor transporter ATP-binding protein EcfA2</fullName>
        <ecNumber evidence="8">7.-.-.-</ecNumber>
    </recommendedName>
</protein>
<sequence>MAITFKDVAFTYQAGTPFATPALHDVNFTIPEHSFTAVIGHTGSGKSTMVQQLDGLALPTSGSIQIGDTTMDAETDKKTLNQIRRHIGMVFQFPEAQLFEQSVIADVMFGPMNYGMSKSDAEDAAKKALQLVGMPESSYDKSPFDLSGGQMRRVAIAGVIAMEPEILVLDEPTAGLDPEGQQELMTLFATLQKEHNLTVILITHQMEFVGEYADNVLVFDGGTVVKSGTPEAVFADSDWLRERQLDVPAATQFADMLQAKGLPIEHVLDLDHLADQVVSLIGGPTHE</sequence>
<organism evidence="10 11">
    <name type="scientific">Weissella viridescens</name>
    <name type="common">Lactobacillus viridescens</name>
    <dbReference type="NCBI Taxonomy" id="1629"/>
    <lineage>
        <taxon>Bacteria</taxon>
        <taxon>Bacillati</taxon>
        <taxon>Bacillota</taxon>
        <taxon>Bacilli</taxon>
        <taxon>Lactobacillales</taxon>
        <taxon>Lactobacillaceae</taxon>
        <taxon>Weissella</taxon>
    </lineage>
</organism>
<dbReference type="InterPro" id="IPR003439">
    <property type="entry name" value="ABC_transporter-like_ATP-bd"/>
</dbReference>
<dbReference type="InterPro" id="IPR030946">
    <property type="entry name" value="EcfA2"/>
</dbReference>
<evidence type="ECO:0000256" key="2">
    <source>
        <dbReference type="ARBA" id="ARBA00022448"/>
    </source>
</evidence>
<dbReference type="Pfam" id="PF00005">
    <property type="entry name" value="ABC_tran"/>
    <property type="match status" value="1"/>
</dbReference>
<keyword evidence="11" id="KW-1185">Reference proteome</keyword>
<evidence type="ECO:0000256" key="8">
    <source>
        <dbReference type="RuleBase" id="RU365104"/>
    </source>
</evidence>
<dbReference type="InterPro" id="IPR050095">
    <property type="entry name" value="ECF_ABC_transporter_ATP-bd"/>
</dbReference>
<dbReference type="EC" id="7.-.-.-" evidence="8"/>
<dbReference type="InterPro" id="IPR015856">
    <property type="entry name" value="ABC_transpr_CbiO/EcfA_su"/>
</dbReference>
<dbReference type="PATRIC" id="fig|1629.5.peg.765"/>
<comment type="similarity">
    <text evidence="8">Belongs to the ABC transporter superfamily. Energy-coupling factor EcfA family.</text>
</comment>
<dbReference type="GO" id="GO:0043190">
    <property type="term" value="C:ATP-binding cassette (ABC) transporter complex"/>
    <property type="evidence" value="ECO:0007669"/>
    <property type="project" value="TreeGrafter"/>
</dbReference>
<comment type="function">
    <text evidence="8">ATP-binding (A) component of a common energy-coupling factor (ECF) ABC-transporter complex.</text>
</comment>
<dbReference type="AlphaFoldDB" id="A0A0R2H7D6"/>
<dbReference type="PANTHER" id="PTHR43553:SF27">
    <property type="entry name" value="ENERGY-COUPLING FACTOR TRANSPORTER ATP-BINDING PROTEIN ECFA2"/>
    <property type="match status" value="1"/>
</dbReference>
<dbReference type="FunFam" id="3.40.50.300:FF:000224">
    <property type="entry name" value="Energy-coupling factor transporter ATP-binding protein EcfA"/>
    <property type="match status" value="1"/>
</dbReference>
<evidence type="ECO:0000256" key="6">
    <source>
        <dbReference type="ARBA" id="ARBA00022967"/>
    </source>
</evidence>
<dbReference type="OrthoDB" id="9784332at2"/>
<evidence type="ECO:0000256" key="4">
    <source>
        <dbReference type="ARBA" id="ARBA00022741"/>
    </source>
</evidence>
<comment type="caution">
    <text evidence="10">The sequence shown here is derived from an EMBL/GenBank/DDBJ whole genome shotgun (WGS) entry which is preliminary data.</text>
</comment>
<keyword evidence="5 8" id="KW-0067">ATP-binding</keyword>
<dbReference type="RefSeq" id="WP_057745300.1">
    <property type="nucleotide sequence ID" value="NZ_BJLU01000004.1"/>
</dbReference>
<dbReference type="GO" id="GO:0016887">
    <property type="term" value="F:ATP hydrolysis activity"/>
    <property type="evidence" value="ECO:0007669"/>
    <property type="project" value="InterPro"/>
</dbReference>
<dbReference type="NCBIfam" id="TIGR04521">
    <property type="entry name" value="ECF_ATPase_2"/>
    <property type="match status" value="1"/>
</dbReference>
<keyword evidence="2 8" id="KW-0813">Transport</keyword>
<evidence type="ECO:0000313" key="10">
    <source>
        <dbReference type="EMBL" id="KRN46485.1"/>
    </source>
</evidence>
<feature type="domain" description="ABC transporter" evidence="9">
    <location>
        <begin position="3"/>
        <end position="246"/>
    </location>
</feature>
<keyword evidence="3 8" id="KW-1003">Cell membrane</keyword>
<dbReference type="PANTHER" id="PTHR43553">
    <property type="entry name" value="HEAVY METAL TRANSPORTER"/>
    <property type="match status" value="1"/>
</dbReference>
<dbReference type="EMBL" id="JQBM01000002">
    <property type="protein sequence ID" value="KRN46485.1"/>
    <property type="molecule type" value="Genomic_DNA"/>
</dbReference>
<comment type="subcellular location">
    <subcellularLocation>
        <location evidence="1 8">Cell membrane</location>
        <topology evidence="1 8">Peripheral membrane protein</topology>
    </subcellularLocation>
</comment>
<dbReference type="GO" id="GO:0005524">
    <property type="term" value="F:ATP binding"/>
    <property type="evidence" value="ECO:0007669"/>
    <property type="project" value="UniProtKB-UniRule"/>
</dbReference>
<dbReference type="PROSITE" id="PS50893">
    <property type="entry name" value="ABC_TRANSPORTER_2"/>
    <property type="match status" value="1"/>
</dbReference>
<dbReference type="CDD" id="cd03225">
    <property type="entry name" value="ABC_cobalt_CbiO_domain1"/>
    <property type="match status" value="1"/>
</dbReference>
<dbReference type="InterPro" id="IPR017871">
    <property type="entry name" value="ABC_transporter-like_CS"/>
</dbReference>
<reference evidence="10 11" key="1">
    <citation type="journal article" date="2015" name="Genome Announc.">
        <title>Expanding the biotechnology potential of lactobacilli through comparative genomics of 213 strains and associated genera.</title>
        <authorList>
            <person name="Sun Z."/>
            <person name="Harris H.M."/>
            <person name="McCann A."/>
            <person name="Guo C."/>
            <person name="Argimon S."/>
            <person name="Zhang W."/>
            <person name="Yang X."/>
            <person name="Jeffery I.B."/>
            <person name="Cooney J.C."/>
            <person name="Kagawa T.F."/>
            <person name="Liu W."/>
            <person name="Song Y."/>
            <person name="Salvetti E."/>
            <person name="Wrobel A."/>
            <person name="Rasinkangas P."/>
            <person name="Parkhill J."/>
            <person name="Rea M.C."/>
            <person name="O'Sullivan O."/>
            <person name="Ritari J."/>
            <person name="Douillard F.P."/>
            <person name="Paul Ross R."/>
            <person name="Yang R."/>
            <person name="Briner A.E."/>
            <person name="Felis G.E."/>
            <person name="de Vos W.M."/>
            <person name="Barrangou R."/>
            <person name="Klaenhammer T.R."/>
            <person name="Caufield P.W."/>
            <person name="Cui Y."/>
            <person name="Zhang H."/>
            <person name="O'Toole P.W."/>
        </authorList>
    </citation>
    <scope>NUCLEOTIDE SEQUENCE [LARGE SCALE GENOMIC DNA]</scope>
    <source>
        <strain evidence="10 11">DSM 20410</strain>
    </source>
</reference>